<feature type="region of interest" description="Disordered" evidence="1">
    <location>
        <begin position="1"/>
        <end position="30"/>
    </location>
</feature>
<accession>A0A645D640</accession>
<reference evidence="2" key="1">
    <citation type="submission" date="2019-08" db="EMBL/GenBank/DDBJ databases">
        <authorList>
            <person name="Kucharzyk K."/>
            <person name="Murdoch R.W."/>
            <person name="Higgins S."/>
            <person name="Loffler F."/>
        </authorList>
    </citation>
    <scope>NUCLEOTIDE SEQUENCE</scope>
</reference>
<name>A0A645D640_9ZZZZ</name>
<protein>
    <submittedName>
        <fullName evidence="2">Uncharacterized protein</fullName>
    </submittedName>
</protein>
<evidence type="ECO:0000256" key="1">
    <source>
        <dbReference type="SAM" id="MobiDB-lite"/>
    </source>
</evidence>
<evidence type="ECO:0000313" key="2">
    <source>
        <dbReference type="EMBL" id="MPM84538.1"/>
    </source>
</evidence>
<sequence>MTVSSKAAADPQQRPRNPNRSAPFHRKRRAAWSNAERMVAKSSMVIQSVAHQHAFCQRNV</sequence>
<organism evidence="2">
    <name type="scientific">bioreactor metagenome</name>
    <dbReference type="NCBI Taxonomy" id="1076179"/>
    <lineage>
        <taxon>unclassified sequences</taxon>
        <taxon>metagenomes</taxon>
        <taxon>ecological metagenomes</taxon>
    </lineage>
</organism>
<gene>
    <name evidence="2" type="ORF">SDC9_131611</name>
</gene>
<dbReference type="AlphaFoldDB" id="A0A645D640"/>
<dbReference type="EMBL" id="VSSQ01033056">
    <property type="protein sequence ID" value="MPM84538.1"/>
    <property type="molecule type" value="Genomic_DNA"/>
</dbReference>
<comment type="caution">
    <text evidence="2">The sequence shown here is derived from an EMBL/GenBank/DDBJ whole genome shotgun (WGS) entry which is preliminary data.</text>
</comment>
<proteinExistence type="predicted"/>